<sequence>MAFFNSTGYRAILETETDSSSPGSEELLSQLRENDETLLLAIFGAETSGKLSKNPSSQTTGMVYANMSWTTGLHNQRLLMMLSGQARGNLYKINRTLSASSVITTSGGNVWDGGNIFADGARSSDRFRVMHNFFRSTNGGWHDHDGINSPQVVLADDQITYPKLKTATGTASGALGALANVAITMQDFCFTPNIYVQYADRAWVSGIEASNADYVGRFSIEEHGDGGTNYAAYWRYVTASDEPFIYAIRDKKTGDIVHLWTCDDPPVGYWGLTEKTDDFIPPIILTSKKPGVDIMKGMDEIVLFKQPKEMICEVLMEARINKKQPHEVINGFEFNNSKNMFVRKNISQI</sequence>
<name>A0A6M3IKF9_9ZZZZ</name>
<organism evidence="1">
    <name type="scientific">viral metagenome</name>
    <dbReference type="NCBI Taxonomy" id="1070528"/>
    <lineage>
        <taxon>unclassified sequences</taxon>
        <taxon>metagenomes</taxon>
        <taxon>organismal metagenomes</taxon>
    </lineage>
</organism>
<gene>
    <name evidence="1" type="ORF">MM415B01544_0008</name>
</gene>
<proteinExistence type="predicted"/>
<dbReference type="EMBL" id="MT141296">
    <property type="protein sequence ID" value="QJA57874.1"/>
    <property type="molecule type" value="Genomic_DNA"/>
</dbReference>
<evidence type="ECO:0000313" key="1">
    <source>
        <dbReference type="EMBL" id="QJA57874.1"/>
    </source>
</evidence>
<dbReference type="AlphaFoldDB" id="A0A6M3IKF9"/>
<reference evidence="1" key="1">
    <citation type="submission" date="2020-03" db="EMBL/GenBank/DDBJ databases">
        <title>The deep terrestrial virosphere.</title>
        <authorList>
            <person name="Holmfeldt K."/>
            <person name="Nilsson E."/>
            <person name="Simone D."/>
            <person name="Lopez-Fernandez M."/>
            <person name="Wu X."/>
            <person name="de Brujin I."/>
            <person name="Lundin D."/>
            <person name="Andersson A."/>
            <person name="Bertilsson S."/>
            <person name="Dopson M."/>
        </authorList>
    </citation>
    <scope>NUCLEOTIDE SEQUENCE</scope>
    <source>
        <strain evidence="1">MM415B01544</strain>
    </source>
</reference>
<accession>A0A6M3IKF9</accession>
<protein>
    <submittedName>
        <fullName evidence="1">Uncharacterized protein</fullName>
    </submittedName>
</protein>